<evidence type="ECO:0000313" key="2">
    <source>
        <dbReference type="EMBL" id="MBK1645331.1"/>
    </source>
</evidence>
<protein>
    <submittedName>
        <fullName evidence="2">Green heme protein</fullName>
    </submittedName>
</protein>
<dbReference type="GO" id="GO:0020037">
    <property type="term" value="F:heme binding"/>
    <property type="evidence" value="ECO:0007669"/>
    <property type="project" value="InterPro"/>
</dbReference>
<evidence type="ECO:0000256" key="1">
    <source>
        <dbReference type="SAM" id="SignalP"/>
    </source>
</evidence>
<reference evidence="2 3" key="1">
    <citation type="journal article" date="2020" name="Microorganisms">
        <title>Osmotic Adaptation and Compatible Solute Biosynthesis of Phototrophic Bacteria as Revealed from Genome Analyses.</title>
        <authorList>
            <person name="Imhoff J.F."/>
            <person name="Rahn T."/>
            <person name="Kunzel S."/>
            <person name="Keller A."/>
            <person name="Neulinger S.C."/>
        </authorList>
    </citation>
    <scope>NUCLEOTIDE SEQUENCE [LARGE SCALE GENOMIC DNA]</scope>
    <source>
        <strain evidence="2 3">DSM 21303</strain>
    </source>
</reference>
<feature type="signal peptide" evidence="1">
    <location>
        <begin position="1"/>
        <end position="23"/>
    </location>
</feature>
<organism evidence="2 3">
    <name type="scientific">Thiocapsa imhoffii</name>
    <dbReference type="NCBI Taxonomy" id="382777"/>
    <lineage>
        <taxon>Bacteria</taxon>
        <taxon>Pseudomonadati</taxon>
        <taxon>Pseudomonadota</taxon>
        <taxon>Gammaproteobacteria</taxon>
        <taxon>Chromatiales</taxon>
        <taxon>Chromatiaceae</taxon>
        <taxon>Thiocapsa</taxon>
    </lineage>
</organism>
<sequence>MTHIQTLRITTLTALLTLPTLSAASSDDERAQALHEENCLSCHGSEVYTRADRMVTSYDGLERQVQRCDAMIGLRWFDEDINAVTAYLNHHFYQFER</sequence>
<gene>
    <name evidence="2" type="ORF">CKO25_11900</name>
</gene>
<dbReference type="InterPro" id="IPR036909">
    <property type="entry name" value="Cyt_c-like_dom_sf"/>
</dbReference>
<dbReference type="Gene3D" id="1.10.760.10">
    <property type="entry name" value="Cytochrome c-like domain"/>
    <property type="match status" value="1"/>
</dbReference>
<accession>A0A9X0WIE7</accession>
<name>A0A9X0WIE7_9GAMM</name>
<feature type="chain" id="PRO_5040770141" evidence="1">
    <location>
        <begin position="24"/>
        <end position="97"/>
    </location>
</feature>
<dbReference type="RefSeq" id="WP_200388134.1">
    <property type="nucleotide sequence ID" value="NZ_NRSD01000011.1"/>
</dbReference>
<comment type="caution">
    <text evidence="2">The sequence shown here is derived from an EMBL/GenBank/DDBJ whole genome shotgun (WGS) entry which is preliminary data.</text>
</comment>
<keyword evidence="3" id="KW-1185">Reference proteome</keyword>
<evidence type="ECO:0000313" key="3">
    <source>
        <dbReference type="Proteomes" id="UP001138802"/>
    </source>
</evidence>
<proteinExistence type="predicted"/>
<keyword evidence="1" id="KW-0732">Signal</keyword>
<dbReference type="EMBL" id="NRSD01000011">
    <property type="protein sequence ID" value="MBK1645331.1"/>
    <property type="molecule type" value="Genomic_DNA"/>
</dbReference>
<dbReference type="GO" id="GO:0009055">
    <property type="term" value="F:electron transfer activity"/>
    <property type="evidence" value="ECO:0007669"/>
    <property type="project" value="InterPro"/>
</dbReference>
<dbReference type="AlphaFoldDB" id="A0A9X0WIE7"/>
<dbReference type="Proteomes" id="UP001138802">
    <property type="component" value="Unassembled WGS sequence"/>
</dbReference>
<dbReference type="SUPFAM" id="SSF46626">
    <property type="entry name" value="Cytochrome c"/>
    <property type="match status" value="1"/>
</dbReference>